<dbReference type="NCBIfam" id="NF041643">
    <property type="entry name" value="EAxFAS_anti"/>
    <property type="match status" value="1"/>
</dbReference>
<name>A0A9X6WNT4_BACTU</name>
<gene>
    <name evidence="1" type="ORF">COJ15_15760</name>
</gene>
<reference evidence="1 2" key="1">
    <citation type="submission" date="2017-09" db="EMBL/GenBank/DDBJ databases">
        <title>Large-scale bioinformatics analysis of Bacillus genomes uncovers conserved roles of natural products in bacterial physiology.</title>
        <authorList>
            <consortium name="Agbiome Team Llc"/>
            <person name="Bleich R.M."/>
            <person name="Grubbs K.J."/>
            <person name="Santa Maria K.C."/>
            <person name="Allen S.E."/>
            <person name="Farag S."/>
            <person name="Shank E.A."/>
            <person name="Bowers A."/>
        </authorList>
    </citation>
    <scope>NUCLEOTIDE SEQUENCE [LARGE SCALE GENOMIC DNA]</scope>
    <source>
        <strain evidence="1 2">AFS085496</strain>
    </source>
</reference>
<comment type="caution">
    <text evidence="1">The sequence shown here is derived from an EMBL/GenBank/DDBJ whole genome shotgun (WGS) entry which is preliminary data.</text>
</comment>
<dbReference type="EMBL" id="NUVX01000027">
    <property type="protein sequence ID" value="PFJ39146.1"/>
    <property type="molecule type" value="Genomic_DNA"/>
</dbReference>
<sequence>MEAACLEYEVDGAPDREVYFASEEGAKPPSILAVGARQ</sequence>
<dbReference type="AlphaFoldDB" id="A0A9X6WNT4"/>
<evidence type="ECO:0000313" key="2">
    <source>
        <dbReference type="Proteomes" id="UP000224003"/>
    </source>
</evidence>
<evidence type="ECO:0000313" key="1">
    <source>
        <dbReference type="EMBL" id="PFJ39146.1"/>
    </source>
</evidence>
<protein>
    <submittedName>
        <fullName evidence="1">Uncharacterized protein</fullName>
    </submittedName>
</protein>
<proteinExistence type="predicted"/>
<accession>A0A9X6WNT4</accession>
<dbReference type="Proteomes" id="UP000224003">
    <property type="component" value="Unassembled WGS sequence"/>
</dbReference>
<organism evidence="1 2">
    <name type="scientific">Bacillus thuringiensis</name>
    <dbReference type="NCBI Taxonomy" id="1428"/>
    <lineage>
        <taxon>Bacteria</taxon>
        <taxon>Bacillati</taxon>
        <taxon>Bacillota</taxon>
        <taxon>Bacilli</taxon>
        <taxon>Bacillales</taxon>
        <taxon>Bacillaceae</taxon>
        <taxon>Bacillus</taxon>
        <taxon>Bacillus cereus group</taxon>
    </lineage>
</organism>